<dbReference type="SUPFAM" id="SSF103481">
    <property type="entry name" value="Multidrug resistance efflux transporter EmrE"/>
    <property type="match status" value="2"/>
</dbReference>
<keyword evidence="5 6" id="KW-0472">Membrane</keyword>
<gene>
    <name evidence="8" type="ORF">EOD73_06610</name>
</gene>
<organism evidence="8 9">
    <name type="scientific">Inhella crocodyli</name>
    <dbReference type="NCBI Taxonomy" id="2499851"/>
    <lineage>
        <taxon>Bacteria</taxon>
        <taxon>Pseudomonadati</taxon>
        <taxon>Pseudomonadota</taxon>
        <taxon>Betaproteobacteria</taxon>
        <taxon>Burkholderiales</taxon>
        <taxon>Sphaerotilaceae</taxon>
        <taxon>Inhella</taxon>
    </lineage>
</organism>
<evidence type="ECO:0000256" key="6">
    <source>
        <dbReference type="SAM" id="Phobius"/>
    </source>
</evidence>
<dbReference type="Pfam" id="PF00892">
    <property type="entry name" value="EamA"/>
    <property type="match status" value="2"/>
</dbReference>
<feature type="domain" description="EamA" evidence="7">
    <location>
        <begin position="157"/>
        <end position="292"/>
    </location>
</feature>
<feature type="transmembrane region" description="Helical" evidence="6">
    <location>
        <begin position="275"/>
        <end position="296"/>
    </location>
</feature>
<feature type="transmembrane region" description="Helical" evidence="6">
    <location>
        <begin position="249"/>
        <end position="269"/>
    </location>
</feature>
<keyword evidence="4 6" id="KW-1133">Transmembrane helix</keyword>
<evidence type="ECO:0000256" key="4">
    <source>
        <dbReference type="ARBA" id="ARBA00022989"/>
    </source>
</evidence>
<accession>A0A3S2VJB0</accession>
<feature type="transmembrane region" description="Helical" evidence="6">
    <location>
        <begin position="46"/>
        <end position="64"/>
    </location>
</feature>
<evidence type="ECO:0000259" key="7">
    <source>
        <dbReference type="Pfam" id="PF00892"/>
    </source>
</evidence>
<evidence type="ECO:0000256" key="5">
    <source>
        <dbReference type="ARBA" id="ARBA00023136"/>
    </source>
</evidence>
<dbReference type="RefSeq" id="WP_127682008.1">
    <property type="nucleotide sequence ID" value="NZ_SACM01000001.1"/>
</dbReference>
<dbReference type="EMBL" id="SACM01000001">
    <property type="protein sequence ID" value="RVT88635.1"/>
    <property type="molecule type" value="Genomic_DNA"/>
</dbReference>
<dbReference type="InterPro" id="IPR000620">
    <property type="entry name" value="EamA_dom"/>
</dbReference>
<feature type="transmembrane region" description="Helical" evidence="6">
    <location>
        <begin position="132"/>
        <end position="150"/>
    </location>
</feature>
<dbReference type="InterPro" id="IPR050638">
    <property type="entry name" value="AA-Vitamin_Transporters"/>
</dbReference>
<comment type="similarity">
    <text evidence="2">Belongs to the EamA transporter family.</text>
</comment>
<protein>
    <submittedName>
        <fullName evidence="8">DMT family transporter</fullName>
    </submittedName>
</protein>
<proteinExistence type="inferred from homology"/>
<dbReference type="OrthoDB" id="184388at2"/>
<evidence type="ECO:0000256" key="3">
    <source>
        <dbReference type="ARBA" id="ARBA00022692"/>
    </source>
</evidence>
<feature type="transmembrane region" description="Helical" evidence="6">
    <location>
        <begin position="219"/>
        <end position="242"/>
    </location>
</feature>
<evidence type="ECO:0000313" key="9">
    <source>
        <dbReference type="Proteomes" id="UP000288587"/>
    </source>
</evidence>
<comment type="subcellular location">
    <subcellularLocation>
        <location evidence="1">Membrane</location>
        <topology evidence="1">Multi-pass membrane protein</topology>
    </subcellularLocation>
</comment>
<feature type="transmembrane region" description="Helical" evidence="6">
    <location>
        <begin position="76"/>
        <end position="95"/>
    </location>
</feature>
<dbReference type="Proteomes" id="UP000288587">
    <property type="component" value="Unassembled WGS sequence"/>
</dbReference>
<dbReference type="AlphaFoldDB" id="A0A3S2VJB0"/>
<dbReference type="GO" id="GO:0016020">
    <property type="term" value="C:membrane"/>
    <property type="evidence" value="ECO:0007669"/>
    <property type="project" value="UniProtKB-SubCell"/>
</dbReference>
<feature type="domain" description="EamA" evidence="7">
    <location>
        <begin position="15"/>
        <end position="146"/>
    </location>
</feature>
<reference evidence="8 9" key="1">
    <citation type="submission" date="2019-01" db="EMBL/GenBank/DDBJ databases">
        <authorList>
            <person name="Chen W.-M."/>
        </authorList>
    </citation>
    <scope>NUCLEOTIDE SEQUENCE [LARGE SCALE GENOMIC DNA]</scope>
    <source>
        <strain evidence="8 9">CCP-18</strain>
    </source>
</reference>
<evidence type="ECO:0000313" key="8">
    <source>
        <dbReference type="EMBL" id="RVT88635.1"/>
    </source>
</evidence>
<comment type="caution">
    <text evidence="8">The sequence shown here is derived from an EMBL/GenBank/DDBJ whole genome shotgun (WGS) entry which is preliminary data.</text>
</comment>
<keyword evidence="3 6" id="KW-0812">Transmembrane</keyword>
<feature type="transmembrane region" description="Helical" evidence="6">
    <location>
        <begin position="101"/>
        <end position="120"/>
    </location>
</feature>
<feature type="transmembrane region" description="Helical" evidence="6">
    <location>
        <begin position="189"/>
        <end position="207"/>
    </location>
</feature>
<sequence>MTPSRPPRGPIDRNAALLMLGLCLCWALQQIAVKWAAPDMAPVAQIGWRSAVAAGLVALFMAWRQEPLHWRRNGRAGALVGLLFGVEFLLVAEALVRTSAAHTVVFLYTAPLFAALGLHLRVRAERLRPLQWGGLLLAFAGIALAFGRAPAAGTSLLGDAFALAAGLAWGLTTVGVRGSRLADAAASEVLLYQLVGAALLLLAVGAWTGQMAYRPTPVLAASLAFQAVVVAFVSYLVWFWLLTKVVASALGAFSFLTPVLGVGLGALLLNEPLEPAFLGGAVLVLAGVTVVSLNPAKSEH</sequence>
<keyword evidence="9" id="KW-1185">Reference proteome</keyword>
<dbReference type="InterPro" id="IPR037185">
    <property type="entry name" value="EmrE-like"/>
</dbReference>
<feature type="transmembrane region" description="Helical" evidence="6">
    <location>
        <begin position="156"/>
        <end position="177"/>
    </location>
</feature>
<dbReference type="PANTHER" id="PTHR32322:SF2">
    <property type="entry name" value="EAMA DOMAIN-CONTAINING PROTEIN"/>
    <property type="match status" value="1"/>
</dbReference>
<dbReference type="PANTHER" id="PTHR32322">
    <property type="entry name" value="INNER MEMBRANE TRANSPORTER"/>
    <property type="match status" value="1"/>
</dbReference>
<evidence type="ECO:0000256" key="1">
    <source>
        <dbReference type="ARBA" id="ARBA00004141"/>
    </source>
</evidence>
<evidence type="ECO:0000256" key="2">
    <source>
        <dbReference type="ARBA" id="ARBA00007362"/>
    </source>
</evidence>
<name>A0A3S2VJB0_9BURK</name>